<evidence type="ECO:0000313" key="6">
    <source>
        <dbReference type="EMBL" id="KAG0271196.1"/>
    </source>
</evidence>
<dbReference type="Gene3D" id="2.130.10.10">
    <property type="entry name" value="YVTN repeat-like/Quinoprotein amine dehydrogenase"/>
    <property type="match status" value="2"/>
</dbReference>
<feature type="region of interest" description="Disordered" evidence="4">
    <location>
        <begin position="1"/>
        <end position="23"/>
    </location>
</feature>
<dbReference type="PROSITE" id="PS50181">
    <property type="entry name" value="FBOX"/>
    <property type="match status" value="1"/>
</dbReference>
<keyword evidence="7" id="KW-1185">Reference proteome</keyword>
<dbReference type="PRINTS" id="PR00320">
    <property type="entry name" value="GPROTEINBRPT"/>
</dbReference>
<dbReference type="InterPro" id="IPR020472">
    <property type="entry name" value="WD40_PAC1"/>
</dbReference>
<feature type="compositionally biased region" description="Polar residues" evidence="4">
    <location>
        <begin position="129"/>
        <end position="140"/>
    </location>
</feature>
<sequence>MASKQQAPQSFSQQNTSTAVDSAEPALPAAIHLANTSMELVNASVLPSYPSEDERSRLFEQLYEKLLDGPRIDILSKLPYEIVSYILHFLDMPSLAKAASISKTWNELTKDNAVWKSIYLHQQQWRIRTPSRKSAPNTAATIDPEQDPRQKSGGTGFGTRASTAGAIIKAPLDWKELCRSRKVLETRWKTAPIMKPLIGHDDSVYCIQFDNTKIVTGSRDQTIKFWDFHTLECTDTLRGHSQSVLCLQFNEKMMVSGSSDNTIIVWDMETHQPISRLHGHTAGVLDVCFDDQYIISCSKDTTIKVWDVRTMALIKTMKGHRGPVNAVQLHQGQVVSASGDALVKLWDVASGVCIRDFIGHERGLACVQFDGKTIVSGSNDKTIRIWDVATGRCTKVLTGHENLVRTLHFDQNRIVSGSYDYTVKVWDMTTGECTLDLDKGHVSWVFDVQFSSSRIIR</sequence>
<dbReference type="InterPro" id="IPR001680">
    <property type="entry name" value="WD40_rpt"/>
</dbReference>
<dbReference type="Gene3D" id="1.20.1280.50">
    <property type="match status" value="1"/>
</dbReference>
<dbReference type="InterPro" id="IPR001810">
    <property type="entry name" value="F-box_dom"/>
</dbReference>
<evidence type="ECO:0000313" key="7">
    <source>
        <dbReference type="Proteomes" id="UP001194580"/>
    </source>
</evidence>
<dbReference type="InterPro" id="IPR015943">
    <property type="entry name" value="WD40/YVTN_repeat-like_dom_sf"/>
</dbReference>
<evidence type="ECO:0000256" key="2">
    <source>
        <dbReference type="ARBA" id="ARBA00022737"/>
    </source>
</evidence>
<dbReference type="InterPro" id="IPR036047">
    <property type="entry name" value="F-box-like_dom_sf"/>
</dbReference>
<protein>
    <recommendedName>
        <fullName evidence="5">F-box domain-containing protein</fullName>
    </recommendedName>
</protein>
<feature type="repeat" description="WD" evidence="3">
    <location>
        <begin position="197"/>
        <end position="236"/>
    </location>
</feature>
<name>A0AAD4H3Y3_9FUNG</name>
<feature type="repeat" description="WD" evidence="3">
    <location>
        <begin position="357"/>
        <end position="396"/>
    </location>
</feature>
<dbReference type="SUPFAM" id="SSF81383">
    <property type="entry name" value="F-box domain"/>
    <property type="match status" value="1"/>
</dbReference>
<dbReference type="CDD" id="cd00200">
    <property type="entry name" value="WD40"/>
    <property type="match status" value="1"/>
</dbReference>
<comment type="caution">
    <text evidence="6">The sequence shown here is derived from an EMBL/GenBank/DDBJ whole genome shotgun (WGS) entry which is preliminary data.</text>
</comment>
<feature type="repeat" description="WD" evidence="3">
    <location>
        <begin position="237"/>
        <end position="276"/>
    </location>
</feature>
<keyword evidence="1 3" id="KW-0853">WD repeat</keyword>
<dbReference type="PROSITE" id="PS50294">
    <property type="entry name" value="WD_REPEATS_REGION"/>
    <property type="match status" value="6"/>
</dbReference>
<organism evidence="6 7">
    <name type="scientific">Linnemannia exigua</name>
    <dbReference type="NCBI Taxonomy" id="604196"/>
    <lineage>
        <taxon>Eukaryota</taxon>
        <taxon>Fungi</taxon>
        <taxon>Fungi incertae sedis</taxon>
        <taxon>Mucoromycota</taxon>
        <taxon>Mortierellomycotina</taxon>
        <taxon>Mortierellomycetes</taxon>
        <taxon>Mortierellales</taxon>
        <taxon>Mortierellaceae</taxon>
        <taxon>Linnemannia</taxon>
    </lineage>
</organism>
<dbReference type="SUPFAM" id="SSF50978">
    <property type="entry name" value="WD40 repeat-like"/>
    <property type="match status" value="1"/>
</dbReference>
<feature type="repeat" description="WD" evidence="3">
    <location>
        <begin position="277"/>
        <end position="316"/>
    </location>
</feature>
<dbReference type="InterPro" id="IPR019775">
    <property type="entry name" value="WD40_repeat_CS"/>
</dbReference>
<feature type="region of interest" description="Disordered" evidence="4">
    <location>
        <begin position="129"/>
        <end position="160"/>
    </location>
</feature>
<gene>
    <name evidence="6" type="ORF">BGZ95_001040</name>
</gene>
<evidence type="ECO:0000256" key="1">
    <source>
        <dbReference type="ARBA" id="ARBA00022574"/>
    </source>
</evidence>
<dbReference type="PANTHER" id="PTHR22847">
    <property type="entry name" value="WD40 REPEAT PROTEIN"/>
    <property type="match status" value="1"/>
</dbReference>
<dbReference type="PROSITE" id="PS00678">
    <property type="entry name" value="WD_REPEATS_1"/>
    <property type="match status" value="6"/>
</dbReference>
<keyword evidence="2" id="KW-0677">Repeat</keyword>
<reference evidence="6" key="1">
    <citation type="journal article" date="2020" name="Fungal Divers.">
        <title>Resolving the Mortierellaceae phylogeny through synthesis of multi-gene phylogenetics and phylogenomics.</title>
        <authorList>
            <person name="Vandepol N."/>
            <person name="Liber J."/>
            <person name="Desiro A."/>
            <person name="Na H."/>
            <person name="Kennedy M."/>
            <person name="Barry K."/>
            <person name="Grigoriev I.V."/>
            <person name="Miller A.N."/>
            <person name="O'Donnell K."/>
            <person name="Stajich J.E."/>
            <person name="Bonito G."/>
        </authorList>
    </citation>
    <scope>NUCLEOTIDE SEQUENCE</scope>
    <source>
        <strain evidence="6">NRRL 28262</strain>
    </source>
</reference>
<accession>A0AAD4H3Y3</accession>
<dbReference type="PROSITE" id="PS50082">
    <property type="entry name" value="WD_REPEATS_2"/>
    <property type="match status" value="6"/>
</dbReference>
<dbReference type="SMART" id="SM00320">
    <property type="entry name" value="WD40"/>
    <property type="match status" value="6"/>
</dbReference>
<proteinExistence type="predicted"/>
<dbReference type="AlphaFoldDB" id="A0AAD4H3Y3"/>
<evidence type="ECO:0000256" key="4">
    <source>
        <dbReference type="SAM" id="MobiDB-lite"/>
    </source>
</evidence>
<dbReference type="Pfam" id="PF12937">
    <property type="entry name" value="F-box-like"/>
    <property type="match status" value="1"/>
</dbReference>
<feature type="compositionally biased region" description="Polar residues" evidence="4">
    <location>
        <begin position="1"/>
        <end position="20"/>
    </location>
</feature>
<evidence type="ECO:0000256" key="3">
    <source>
        <dbReference type="PROSITE-ProRule" id="PRU00221"/>
    </source>
</evidence>
<dbReference type="Pfam" id="PF00400">
    <property type="entry name" value="WD40"/>
    <property type="match status" value="6"/>
</dbReference>
<feature type="repeat" description="WD" evidence="3">
    <location>
        <begin position="397"/>
        <end position="436"/>
    </location>
</feature>
<dbReference type="PANTHER" id="PTHR22847:SF745">
    <property type="entry name" value="F-BOX_WD REPEAT-CONTAINING PROTEIN 7"/>
    <property type="match status" value="1"/>
</dbReference>
<dbReference type="Proteomes" id="UP001194580">
    <property type="component" value="Unassembled WGS sequence"/>
</dbReference>
<feature type="repeat" description="WD" evidence="3">
    <location>
        <begin position="317"/>
        <end position="356"/>
    </location>
</feature>
<evidence type="ECO:0000259" key="5">
    <source>
        <dbReference type="PROSITE" id="PS50181"/>
    </source>
</evidence>
<dbReference type="EMBL" id="JAAAIL010001202">
    <property type="protein sequence ID" value="KAG0271196.1"/>
    <property type="molecule type" value="Genomic_DNA"/>
</dbReference>
<dbReference type="SMART" id="SM00256">
    <property type="entry name" value="FBOX"/>
    <property type="match status" value="1"/>
</dbReference>
<feature type="domain" description="F-box" evidence="5">
    <location>
        <begin position="72"/>
        <end position="118"/>
    </location>
</feature>
<dbReference type="InterPro" id="IPR036322">
    <property type="entry name" value="WD40_repeat_dom_sf"/>
</dbReference>